<keyword evidence="1" id="KW-0349">Heme</keyword>
<feature type="binding site" description="axial binding residue" evidence="1">
    <location>
        <position position="481"/>
    </location>
    <ligand>
        <name>heme</name>
        <dbReference type="ChEBI" id="CHEBI:30413"/>
    </ligand>
    <ligandPart>
        <name>Fe</name>
        <dbReference type="ChEBI" id="CHEBI:18248"/>
    </ligandPart>
</feature>
<dbReference type="CDD" id="cd11069">
    <property type="entry name" value="CYP_FUM15-like"/>
    <property type="match status" value="1"/>
</dbReference>
<name>A0AAV9X5H3_9PEZI</name>
<dbReference type="InterPro" id="IPR036396">
    <property type="entry name" value="Cyt_P450_sf"/>
</dbReference>
<evidence type="ECO:0008006" key="5">
    <source>
        <dbReference type="Google" id="ProtNLM"/>
    </source>
</evidence>
<keyword evidence="2" id="KW-0472">Membrane</keyword>
<dbReference type="InterPro" id="IPR002401">
    <property type="entry name" value="Cyt_P450_E_grp-I"/>
</dbReference>
<comment type="cofactor">
    <cofactor evidence="1">
        <name>heme</name>
        <dbReference type="ChEBI" id="CHEBI:30413"/>
    </cofactor>
</comment>
<proteinExistence type="predicted"/>
<dbReference type="PANTHER" id="PTHR24305">
    <property type="entry name" value="CYTOCHROME P450"/>
    <property type="match status" value="1"/>
</dbReference>
<evidence type="ECO:0000256" key="2">
    <source>
        <dbReference type="SAM" id="Phobius"/>
    </source>
</evidence>
<dbReference type="InterPro" id="IPR050121">
    <property type="entry name" value="Cytochrome_P450_monoxygenase"/>
</dbReference>
<dbReference type="EMBL" id="JAVHJO010000009">
    <property type="protein sequence ID" value="KAK6537241.1"/>
    <property type="molecule type" value="Genomic_DNA"/>
</dbReference>
<keyword evidence="1" id="KW-0408">Iron</keyword>
<keyword evidence="1" id="KW-0479">Metal-binding</keyword>
<dbReference type="PRINTS" id="PR00385">
    <property type="entry name" value="P450"/>
</dbReference>
<evidence type="ECO:0000256" key="1">
    <source>
        <dbReference type="PIRSR" id="PIRSR602401-1"/>
    </source>
</evidence>
<dbReference type="GO" id="GO:0005506">
    <property type="term" value="F:iron ion binding"/>
    <property type="evidence" value="ECO:0007669"/>
    <property type="project" value="InterPro"/>
</dbReference>
<accession>A0AAV9X5H3</accession>
<dbReference type="Gene3D" id="1.10.630.10">
    <property type="entry name" value="Cytochrome P450"/>
    <property type="match status" value="1"/>
</dbReference>
<dbReference type="AlphaFoldDB" id="A0AAV9X5H3"/>
<organism evidence="3 4">
    <name type="scientific">Orbilia ellipsospora</name>
    <dbReference type="NCBI Taxonomy" id="2528407"/>
    <lineage>
        <taxon>Eukaryota</taxon>
        <taxon>Fungi</taxon>
        <taxon>Dikarya</taxon>
        <taxon>Ascomycota</taxon>
        <taxon>Pezizomycotina</taxon>
        <taxon>Orbiliomycetes</taxon>
        <taxon>Orbiliales</taxon>
        <taxon>Orbiliaceae</taxon>
        <taxon>Orbilia</taxon>
    </lineage>
</organism>
<keyword evidence="2" id="KW-1133">Transmembrane helix</keyword>
<evidence type="ECO:0000313" key="4">
    <source>
        <dbReference type="Proteomes" id="UP001365542"/>
    </source>
</evidence>
<evidence type="ECO:0000313" key="3">
    <source>
        <dbReference type="EMBL" id="KAK6537241.1"/>
    </source>
</evidence>
<dbReference type="GO" id="GO:0004497">
    <property type="term" value="F:monooxygenase activity"/>
    <property type="evidence" value="ECO:0007669"/>
    <property type="project" value="InterPro"/>
</dbReference>
<dbReference type="Pfam" id="PF00067">
    <property type="entry name" value="p450"/>
    <property type="match status" value="1"/>
</dbReference>
<keyword evidence="4" id="KW-1185">Reference proteome</keyword>
<dbReference type="PANTHER" id="PTHR24305:SF227">
    <property type="entry name" value="P450, PUTATIVE (EUROFUNG)-RELATED"/>
    <property type="match status" value="1"/>
</dbReference>
<feature type="transmembrane region" description="Helical" evidence="2">
    <location>
        <begin position="35"/>
        <end position="55"/>
    </location>
</feature>
<dbReference type="GO" id="GO:0016705">
    <property type="term" value="F:oxidoreductase activity, acting on paired donors, with incorporation or reduction of molecular oxygen"/>
    <property type="evidence" value="ECO:0007669"/>
    <property type="project" value="InterPro"/>
</dbReference>
<dbReference type="Proteomes" id="UP001365542">
    <property type="component" value="Unassembled WGS sequence"/>
</dbReference>
<dbReference type="GO" id="GO:0020037">
    <property type="term" value="F:heme binding"/>
    <property type="evidence" value="ECO:0007669"/>
    <property type="project" value="InterPro"/>
</dbReference>
<comment type="caution">
    <text evidence="3">The sequence shown here is derived from an EMBL/GenBank/DDBJ whole genome shotgun (WGS) entry which is preliminary data.</text>
</comment>
<sequence length="539" mass="60973">MAVTQIFFLSLVGSYGLVHLRYLSAVVESPYLQYLILFPSLLVLQFAGYAFYHWMIYPHFVSPLRGLPEPKAPSWFNGHGAEVVKAPTGEPQQKWAREIPNDGLMLYKGILNRERLMPTSAKVMAEILNSKSYTFIKPRHFQFALARLLGHGILMAEGDEHKRQRKILTPAFHPRHLRSLFPLFFSKSKEMVDLISQEIRNADVEDPIIDFNAWGSRCTLDIIGKAGAGIDFNAMVDPSNEMLQTYRKVFSPTPNQQIMGIMNIILPLFVMRNIPLQAVRDIDAAREVIMTICLDMIATKRQQIAEKREMNPDILSIMMEEGSFTDDEMKNQLMTFMAAGHETTAAAVSWAIYELARNPEVAEKLRTAIRAAAPSMDSESITMETIEGVRYLRNFCNEILRFHAPVPVTFREAAKDETLNGQFVPKSTTIIIVTDVMNKSEELWGDDAKVFNPDRWDKPGGTGGAASNYANMTFLMGTRSCIGQKFSQEEYKAIIFCLAGRFAFEEKEKDMEIHTRGGITQRPTHDGGLPMKTRIVPGW</sequence>
<dbReference type="SUPFAM" id="SSF48264">
    <property type="entry name" value="Cytochrome P450"/>
    <property type="match status" value="1"/>
</dbReference>
<protein>
    <recommendedName>
        <fullName evidence="5">Cytochrome P450</fullName>
    </recommendedName>
</protein>
<keyword evidence="2" id="KW-0812">Transmembrane</keyword>
<dbReference type="InterPro" id="IPR001128">
    <property type="entry name" value="Cyt_P450"/>
</dbReference>
<feature type="transmembrane region" description="Helical" evidence="2">
    <location>
        <begin position="6"/>
        <end position="23"/>
    </location>
</feature>
<reference evidence="3 4" key="1">
    <citation type="submission" date="2019-10" db="EMBL/GenBank/DDBJ databases">
        <authorList>
            <person name="Palmer J.M."/>
        </authorList>
    </citation>
    <scope>NUCLEOTIDE SEQUENCE [LARGE SCALE GENOMIC DNA]</scope>
    <source>
        <strain evidence="3 4">TWF694</strain>
    </source>
</reference>
<gene>
    <name evidence="3" type="ORF">TWF694_011438</name>
</gene>
<dbReference type="PRINTS" id="PR00463">
    <property type="entry name" value="EP450I"/>
</dbReference>